<protein>
    <submittedName>
        <fullName evidence="1">Uncharacterized protein</fullName>
    </submittedName>
</protein>
<sequence length="77" mass="8790">MKSRASSPAKKKALSVNQGLLKKMILPPNRTNKWKAEITRRFKCGNVVYILRENCLSQVDVAFVLMDFIVKAHNESK</sequence>
<keyword evidence="2" id="KW-1185">Reference proteome</keyword>
<evidence type="ECO:0000313" key="1">
    <source>
        <dbReference type="EMBL" id="KAK6805590.1"/>
    </source>
</evidence>
<accession>A0AAN8YRU6</accession>
<dbReference type="EMBL" id="JBANQN010000001">
    <property type="protein sequence ID" value="KAK6805590.1"/>
    <property type="molecule type" value="Genomic_DNA"/>
</dbReference>
<comment type="caution">
    <text evidence="1">The sequence shown here is derived from an EMBL/GenBank/DDBJ whole genome shotgun (WGS) entry which is preliminary data.</text>
</comment>
<reference evidence="1 2" key="1">
    <citation type="submission" date="2024-02" db="EMBL/GenBank/DDBJ databases">
        <title>de novo genome assembly of Solanum bulbocastanum strain 11H21.</title>
        <authorList>
            <person name="Hosaka A.J."/>
        </authorList>
    </citation>
    <scope>NUCLEOTIDE SEQUENCE [LARGE SCALE GENOMIC DNA]</scope>
    <source>
        <tissue evidence="1">Young leaves</tissue>
    </source>
</reference>
<dbReference type="AlphaFoldDB" id="A0AAN8YRU6"/>
<gene>
    <name evidence="1" type="ORF">RDI58_003375</name>
</gene>
<organism evidence="1 2">
    <name type="scientific">Solanum bulbocastanum</name>
    <name type="common">Wild potato</name>
    <dbReference type="NCBI Taxonomy" id="147425"/>
    <lineage>
        <taxon>Eukaryota</taxon>
        <taxon>Viridiplantae</taxon>
        <taxon>Streptophyta</taxon>
        <taxon>Embryophyta</taxon>
        <taxon>Tracheophyta</taxon>
        <taxon>Spermatophyta</taxon>
        <taxon>Magnoliopsida</taxon>
        <taxon>eudicotyledons</taxon>
        <taxon>Gunneridae</taxon>
        <taxon>Pentapetalae</taxon>
        <taxon>asterids</taxon>
        <taxon>lamiids</taxon>
        <taxon>Solanales</taxon>
        <taxon>Solanaceae</taxon>
        <taxon>Solanoideae</taxon>
        <taxon>Solaneae</taxon>
        <taxon>Solanum</taxon>
    </lineage>
</organism>
<name>A0AAN8YRU6_SOLBU</name>
<proteinExistence type="predicted"/>
<dbReference type="Proteomes" id="UP001371456">
    <property type="component" value="Unassembled WGS sequence"/>
</dbReference>
<evidence type="ECO:0000313" key="2">
    <source>
        <dbReference type="Proteomes" id="UP001371456"/>
    </source>
</evidence>